<dbReference type="KEGG" id="mfy:HH212_24815"/>
<feature type="chain" id="PRO_5031254624" description="Putative Flp pilus-assembly TadG-like N-terminal domain-containing protein" evidence="1">
    <location>
        <begin position="26"/>
        <end position="488"/>
    </location>
</feature>
<keyword evidence="4" id="KW-1185">Reference proteome</keyword>
<dbReference type="EMBL" id="CP051685">
    <property type="protein sequence ID" value="QJE02832.1"/>
    <property type="molecule type" value="Genomic_DNA"/>
</dbReference>
<dbReference type="Proteomes" id="UP000502415">
    <property type="component" value="Chromosome"/>
</dbReference>
<feature type="signal peptide" evidence="1">
    <location>
        <begin position="1"/>
        <end position="25"/>
    </location>
</feature>
<reference evidence="3 4" key="1">
    <citation type="submission" date="2020-04" db="EMBL/GenBank/DDBJ databases">
        <title>Genome sequencing of novel species.</title>
        <authorList>
            <person name="Heo J."/>
            <person name="Kim S.-J."/>
            <person name="Kim J.-S."/>
            <person name="Hong S.-B."/>
            <person name="Kwon S.-W."/>
        </authorList>
    </citation>
    <scope>NUCLEOTIDE SEQUENCE [LARGE SCALE GENOMIC DNA]</scope>
    <source>
        <strain evidence="3 4">GN2-R2</strain>
    </source>
</reference>
<keyword evidence="1" id="KW-0732">Signal</keyword>
<evidence type="ECO:0000313" key="3">
    <source>
        <dbReference type="EMBL" id="QJE02832.1"/>
    </source>
</evidence>
<protein>
    <recommendedName>
        <fullName evidence="2">Putative Flp pilus-assembly TadG-like N-terminal domain-containing protein</fullName>
    </recommendedName>
</protein>
<dbReference type="AlphaFoldDB" id="A0A7Z2ZW56"/>
<proteinExistence type="predicted"/>
<dbReference type="InterPro" id="IPR028087">
    <property type="entry name" value="Tad_N"/>
</dbReference>
<evidence type="ECO:0000259" key="2">
    <source>
        <dbReference type="Pfam" id="PF13400"/>
    </source>
</evidence>
<organism evidence="3 4">
    <name type="scientific">Massilia forsythiae</name>
    <dbReference type="NCBI Taxonomy" id="2728020"/>
    <lineage>
        <taxon>Bacteria</taxon>
        <taxon>Pseudomonadati</taxon>
        <taxon>Pseudomonadota</taxon>
        <taxon>Betaproteobacteria</taxon>
        <taxon>Burkholderiales</taxon>
        <taxon>Oxalobacteraceae</taxon>
        <taxon>Telluria group</taxon>
        <taxon>Massilia</taxon>
    </lineage>
</organism>
<sequence>MIFTLLFAAASALVCLVLYNSGQLANSKTQLQNAADAGAYSGALLLARDHNFSAYTNRAMVANQVSVAQLVSLKSYTEDAAATHKRMGNAAHTFTANVVPSFKPFWTIAKAEPVEALAAAYAAVAPTAVKLLDELIRLFEQAQELHHDTTALDVTLVANEVVKQNDDKAGISLMSFQTAYTADQLRNWKAYSARHSAVALTQVADRFANVVVNRESTDELIRDRGSVLVASWESIPTSVACPPPAIPVFTLYGFAHDGGTLLSANKKRWLALDATQGAGFVACETPVGIPFGYPLLQDGAGGSGGGLAGSRGGYGTRIGFNGNPRETRNYGGAMTGLMAIPARSRYSRGPGTSLDAATGGLQDYYRDIANPLAAGGAPANQSAALNGGALPFTIEVRHDAVDIRTSTRVMGSGARTIRSDPEMKGDTMRTLASGSAYFYRSNIDTGFTKAGWARSDRKTEMANLFNPYWQAQLVENPASAVIASMGAP</sequence>
<feature type="domain" description="Putative Flp pilus-assembly TadG-like N-terminal" evidence="2">
    <location>
        <begin position="2"/>
        <end position="43"/>
    </location>
</feature>
<evidence type="ECO:0000313" key="4">
    <source>
        <dbReference type="Proteomes" id="UP000502415"/>
    </source>
</evidence>
<name>A0A7Z2ZW56_9BURK</name>
<evidence type="ECO:0000256" key="1">
    <source>
        <dbReference type="SAM" id="SignalP"/>
    </source>
</evidence>
<gene>
    <name evidence="3" type="ORF">HH212_24815</name>
</gene>
<dbReference type="Pfam" id="PF13400">
    <property type="entry name" value="Tad"/>
    <property type="match status" value="1"/>
</dbReference>
<dbReference type="RefSeq" id="WP_170204913.1">
    <property type="nucleotide sequence ID" value="NZ_CP051685.1"/>
</dbReference>
<accession>A0A7Z2ZW56</accession>